<evidence type="ECO:0000313" key="2">
    <source>
        <dbReference type="EMBL" id="KAK8235335.1"/>
    </source>
</evidence>
<protein>
    <submittedName>
        <fullName evidence="2">Uncharacterized protein</fullName>
    </submittedName>
</protein>
<dbReference type="EMBL" id="JBBWRZ010000005">
    <property type="protein sequence ID" value="KAK8235335.1"/>
    <property type="molecule type" value="Genomic_DNA"/>
</dbReference>
<dbReference type="Proteomes" id="UP001492380">
    <property type="component" value="Unassembled WGS sequence"/>
</dbReference>
<feature type="region of interest" description="Disordered" evidence="1">
    <location>
        <begin position="190"/>
        <end position="214"/>
    </location>
</feature>
<comment type="caution">
    <text evidence="2">The sequence shown here is derived from an EMBL/GenBank/DDBJ whole genome shotgun (WGS) entry which is preliminary data.</text>
</comment>
<sequence>MAQKRKRNGGEPAAKPSKKTKNRQKATAAVEPASVARDTEVRYSHTTYQDEGFSYPEPTTWEESFSSYHYAYYLPTKKAAEPESARSKGIEPTAQEEEEEEEKEEAKESVDHQSPTVRQYHFEEIQAMSKAGRDEFVDPQLRGEYWSRVAWFSCSRTGGTEDVFTYPEPTSWESSYSYDFRDVLRHAADDSQSVAVKGDSPAPISEDQNDVKDCPMRSESAAIRQYSHQDLKKMVELGITEWIDLHLPSTKRPGKEPQQ</sequence>
<proteinExistence type="predicted"/>
<evidence type="ECO:0000256" key="1">
    <source>
        <dbReference type="SAM" id="MobiDB-lite"/>
    </source>
</evidence>
<name>A0ABR1YPF9_9PEZI</name>
<feature type="region of interest" description="Disordered" evidence="1">
    <location>
        <begin position="1"/>
        <end position="58"/>
    </location>
</feature>
<evidence type="ECO:0000313" key="3">
    <source>
        <dbReference type="Proteomes" id="UP001492380"/>
    </source>
</evidence>
<feature type="region of interest" description="Disordered" evidence="1">
    <location>
        <begin position="78"/>
        <end position="117"/>
    </location>
</feature>
<accession>A0ABR1YPF9</accession>
<organism evidence="2 3">
    <name type="scientific">Phyllosticta capitalensis</name>
    <dbReference type="NCBI Taxonomy" id="121624"/>
    <lineage>
        <taxon>Eukaryota</taxon>
        <taxon>Fungi</taxon>
        <taxon>Dikarya</taxon>
        <taxon>Ascomycota</taxon>
        <taxon>Pezizomycotina</taxon>
        <taxon>Dothideomycetes</taxon>
        <taxon>Dothideomycetes incertae sedis</taxon>
        <taxon>Botryosphaeriales</taxon>
        <taxon>Phyllostictaceae</taxon>
        <taxon>Phyllosticta</taxon>
    </lineage>
</organism>
<gene>
    <name evidence="2" type="ORF">HDK90DRAFT_533554</name>
</gene>
<reference evidence="2 3" key="1">
    <citation type="submission" date="2024-04" db="EMBL/GenBank/DDBJ databases">
        <title>Phyllosticta paracitricarpa is synonymous to the EU quarantine fungus P. citricarpa based on phylogenomic analyses.</title>
        <authorList>
            <consortium name="Lawrence Berkeley National Laboratory"/>
            <person name="Van Ingen-Buijs V.A."/>
            <person name="Van Westerhoven A.C."/>
            <person name="Haridas S."/>
            <person name="Skiadas P."/>
            <person name="Martin F."/>
            <person name="Groenewald J.Z."/>
            <person name="Crous P.W."/>
            <person name="Seidl M.F."/>
        </authorList>
    </citation>
    <scope>NUCLEOTIDE SEQUENCE [LARGE SCALE GENOMIC DNA]</scope>
    <source>
        <strain evidence="2 3">CBS 123374</strain>
    </source>
</reference>
<feature type="compositionally biased region" description="Acidic residues" evidence="1">
    <location>
        <begin position="94"/>
        <end position="103"/>
    </location>
</feature>
<feature type="compositionally biased region" description="Basic and acidic residues" evidence="1">
    <location>
        <begin position="78"/>
        <end position="89"/>
    </location>
</feature>
<keyword evidence="3" id="KW-1185">Reference proteome</keyword>